<name>A0ABU5R7S9_9PSEU</name>
<organism evidence="5 6">
    <name type="scientific">Amycolatopsis heterodermiae</name>
    <dbReference type="NCBI Taxonomy" id="3110235"/>
    <lineage>
        <taxon>Bacteria</taxon>
        <taxon>Bacillati</taxon>
        <taxon>Actinomycetota</taxon>
        <taxon>Actinomycetes</taxon>
        <taxon>Pseudonocardiales</taxon>
        <taxon>Pseudonocardiaceae</taxon>
        <taxon>Amycolatopsis</taxon>
    </lineage>
</organism>
<evidence type="ECO:0000256" key="2">
    <source>
        <dbReference type="ARBA" id="ARBA00023125"/>
    </source>
</evidence>
<dbReference type="Proteomes" id="UP001304298">
    <property type="component" value="Unassembled WGS sequence"/>
</dbReference>
<dbReference type="InterPro" id="IPR036390">
    <property type="entry name" value="WH_DNA-bd_sf"/>
</dbReference>
<keyword evidence="6" id="KW-1185">Reference proteome</keyword>
<dbReference type="SUPFAM" id="SSF46785">
    <property type="entry name" value="Winged helix' DNA-binding domain"/>
    <property type="match status" value="1"/>
</dbReference>
<comment type="caution">
    <text evidence="5">The sequence shown here is derived from an EMBL/GenBank/DDBJ whole genome shotgun (WGS) entry which is preliminary data.</text>
</comment>
<keyword evidence="1" id="KW-0805">Transcription regulation</keyword>
<keyword evidence="3" id="KW-0804">Transcription</keyword>
<dbReference type="PANTHER" id="PTHR33204:SF37">
    <property type="entry name" value="HTH-TYPE TRANSCRIPTIONAL REGULATOR YODB"/>
    <property type="match status" value="1"/>
</dbReference>
<dbReference type="EMBL" id="JAYFSI010000005">
    <property type="protein sequence ID" value="MEA5362292.1"/>
    <property type="molecule type" value="Genomic_DNA"/>
</dbReference>
<accession>A0ABU5R7S9</accession>
<evidence type="ECO:0000256" key="3">
    <source>
        <dbReference type="ARBA" id="ARBA00023163"/>
    </source>
</evidence>
<feature type="domain" description="HTH hxlR-type" evidence="4">
    <location>
        <begin position="20"/>
        <end position="118"/>
    </location>
</feature>
<dbReference type="InterPro" id="IPR036388">
    <property type="entry name" value="WH-like_DNA-bd_sf"/>
</dbReference>
<dbReference type="CDD" id="cd00090">
    <property type="entry name" value="HTH_ARSR"/>
    <property type="match status" value="1"/>
</dbReference>
<evidence type="ECO:0000313" key="5">
    <source>
        <dbReference type="EMBL" id="MEA5362292.1"/>
    </source>
</evidence>
<dbReference type="Gene3D" id="1.10.10.10">
    <property type="entry name" value="Winged helix-like DNA-binding domain superfamily/Winged helix DNA-binding domain"/>
    <property type="match status" value="1"/>
</dbReference>
<protein>
    <submittedName>
        <fullName evidence="5">Helix-turn-helix domain-containing protein</fullName>
    </submittedName>
</protein>
<dbReference type="PANTHER" id="PTHR33204">
    <property type="entry name" value="TRANSCRIPTIONAL REGULATOR, MARR FAMILY"/>
    <property type="match status" value="1"/>
</dbReference>
<evidence type="ECO:0000259" key="4">
    <source>
        <dbReference type="PROSITE" id="PS51118"/>
    </source>
</evidence>
<sequence>MTSVCETGRHRTHDVYEAQCPCRAMLDLLANKWSALAIGALEDGPLRFGELRRRLQGVSPKVLTQTLRRLEEHGILDRVVYPAVPLHVEYSLSELGMSAAVPLAAVRDWVEQNIDKTSGPPKP</sequence>
<gene>
    <name evidence="5" type="ORF">VA596_22335</name>
</gene>
<keyword evidence="2" id="KW-0238">DNA-binding</keyword>
<dbReference type="Pfam" id="PF01638">
    <property type="entry name" value="HxlR"/>
    <property type="match status" value="1"/>
</dbReference>
<dbReference type="InterPro" id="IPR011991">
    <property type="entry name" value="ArsR-like_HTH"/>
</dbReference>
<reference evidence="5 6" key="1">
    <citation type="submission" date="2023-12" db="EMBL/GenBank/DDBJ databases">
        <title>Amycolatopsis sp. V23-08.</title>
        <authorList>
            <person name="Somphong A."/>
        </authorList>
    </citation>
    <scope>NUCLEOTIDE SEQUENCE [LARGE SCALE GENOMIC DNA]</scope>
    <source>
        <strain evidence="5 6">V23-08</strain>
    </source>
</reference>
<dbReference type="PROSITE" id="PS51118">
    <property type="entry name" value="HTH_HXLR"/>
    <property type="match status" value="1"/>
</dbReference>
<evidence type="ECO:0000256" key="1">
    <source>
        <dbReference type="ARBA" id="ARBA00023015"/>
    </source>
</evidence>
<dbReference type="RefSeq" id="WP_323329776.1">
    <property type="nucleotide sequence ID" value="NZ_JAYFSI010000005.1"/>
</dbReference>
<dbReference type="InterPro" id="IPR002577">
    <property type="entry name" value="HTH_HxlR"/>
</dbReference>
<evidence type="ECO:0000313" key="6">
    <source>
        <dbReference type="Proteomes" id="UP001304298"/>
    </source>
</evidence>
<proteinExistence type="predicted"/>